<reference evidence="1 2" key="1">
    <citation type="submission" date="2023-10" db="EMBL/GenBank/DDBJ databases">
        <title>Virgibacillus halophilus 5B73C genome.</title>
        <authorList>
            <person name="Miliotis G."/>
            <person name="Sengupta P."/>
            <person name="Hameed A."/>
            <person name="Chuvochina M."/>
            <person name="Mcdonagh F."/>
            <person name="Simpson A.C."/>
            <person name="Singh N.K."/>
            <person name="Rekha P.D."/>
            <person name="Raman K."/>
            <person name="Hugenholtz P."/>
            <person name="Venkateswaran K."/>
        </authorList>
    </citation>
    <scope>NUCLEOTIDE SEQUENCE [LARGE SCALE GENOMIC DNA]</scope>
    <source>
        <strain evidence="1 2">5B73C</strain>
    </source>
</reference>
<evidence type="ECO:0000313" key="1">
    <source>
        <dbReference type="EMBL" id="MDY0394749.1"/>
    </source>
</evidence>
<gene>
    <name evidence="1" type="ORF">RWE15_10175</name>
</gene>
<protein>
    <submittedName>
        <fullName evidence="1">Uncharacterized protein</fullName>
    </submittedName>
</protein>
<dbReference type="Proteomes" id="UP001281447">
    <property type="component" value="Unassembled WGS sequence"/>
</dbReference>
<accession>A0ABU5C842</accession>
<evidence type="ECO:0000313" key="2">
    <source>
        <dbReference type="Proteomes" id="UP001281447"/>
    </source>
</evidence>
<sequence>MIVSHTHFLEQDLNQAYKEQECLQALVKSVTNHIKQGEFELAKHRSQDMLLSLHELSQLAYKKKQYDRAGNLLNRMEAMGIHVEVVRGAYQWKMNRLGPNGFIRSYSESV</sequence>
<comment type="caution">
    <text evidence="1">The sequence shown here is derived from an EMBL/GenBank/DDBJ whole genome shotgun (WGS) entry which is preliminary data.</text>
</comment>
<keyword evidence="2" id="KW-1185">Reference proteome</keyword>
<proteinExistence type="predicted"/>
<organism evidence="1 2">
    <name type="scientific">Tigheibacillus halophilus</name>
    <dbReference type="NCBI Taxonomy" id="361280"/>
    <lineage>
        <taxon>Bacteria</taxon>
        <taxon>Bacillati</taxon>
        <taxon>Bacillota</taxon>
        <taxon>Bacilli</taxon>
        <taxon>Bacillales</taxon>
        <taxon>Bacillaceae</taxon>
        <taxon>Tigheibacillus</taxon>
    </lineage>
</organism>
<dbReference type="EMBL" id="JAWDIP010000003">
    <property type="protein sequence ID" value="MDY0394749.1"/>
    <property type="molecule type" value="Genomic_DNA"/>
</dbReference>
<name>A0ABU5C842_9BACI</name>